<dbReference type="EMBL" id="VSSQ01055230">
    <property type="protein sequence ID" value="MPN09143.1"/>
    <property type="molecule type" value="Genomic_DNA"/>
</dbReference>
<reference evidence="1" key="1">
    <citation type="submission" date="2019-08" db="EMBL/GenBank/DDBJ databases">
        <authorList>
            <person name="Kucharzyk K."/>
            <person name="Murdoch R.W."/>
            <person name="Higgins S."/>
            <person name="Loffler F."/>
        </authorList>
    </citation>
    <scope>NUCLEOTIDE SEQUENCE</scope>
</reference>
<proteinExistence type="predicted"/>
<dbReference type="SUPFAM" id="SSF50814">
    <property type="entry name" value="Lipocalins"/>
    <property type="match status" value="1"/>
</dbReference>
<name>A0A645F9K2_9ZZZZ</name>
<dbReference type="InterPro" id="IPR012674">
    <property type="entry name" value="Calycin"/>
</dbReference>
<dbReference type="Pfam" id="PF09148">
    <property type="entry name" value="DUF1934"/>
    <property type="match status" value="1"/>
</dbReference>
<dbReference type="InterPro" id="IPR015231">
    <property type="entry name" value="DUF1934"/>
</dbReference>
<evidence type="ECO:0000313" key="1">
    <source>
        <dbReference type="EMBL" id="MPN09143.1"/>
    </source>
</evidence>
<accession>A0A645F9K2</accession>
<dbReference type="AlphaFoldDB" id="A0A645F9K2"/>
<comment type="caution">
    <text evidence="1">The sequence shown here is derived from an EMBL/GenBank/DDBJ whole genome shotgun (WGS) entry which is preliminary data.</text>
</comment>
<dbReference type="Gene3D" id="2.40.128.20">
    <property type="match status" value="1"/>
</dbReference>
<gene>
    <name evidence="1" type="ORF">SDC9_156431</name>
</gene>
<sequence>MLHITGDTVTLSRYGKVNTHMAFERGKRFICAYPLGDGKFDEAAYLSGIAPITHFPTVCVTTKALENNIGAEGGNMLIDYLVEIGGNTAEHNEYHITVRPV</sequence>
<protein>
    <submittedName>
        <fullName evidence="1">Uncharacterized protein</fullName>
    </submittedName>
</protein>
<organism evidence="1">
    <name type="scientific">bioreactor metagenome</name>
    <dbReference type="NCBI Taxonomy" id="1076179"/>
    <lineage>
        <taxon>unclassified sequences</taxon>
        <taxon>metagenomes</taxon>
        <taxon>ecological metagenomes</taxon>
    </lineage>
</organism>